<keyword evidence="2" id="KW-1185">Reference proteome</keyword>
<evidence type="ECO:0000313" key="2">
    <source>
        <dbReference type="Proteomes" id="UP000037982"/>
    </source>
</evidence>
<proteinExistence type="predicted"/>
<reference evidence="2" key="1">
    <citation type="submission" date="2015-07" db="EMBL/GenBank/DDBJ databases">
        <authorList>
            <person name="Ju K.-S."/>
            <person name="Doroghazi J.R."/>
            <person name="Metcalf W.W."/>
        </authorList>
    </citation>
    <scope>NUCLEOTIDE SEQUENCE [LARGE SCALE GENOMIC DNA]</scope>
    <source>
        <strain evidence="2">NRRL ISP-5002</strain>
    </source>
</reference>
<name>A0A0N0H1K9_9ACTN</name>
<organism evidence="1 2">
    <name type="scientific">Streptomyces chattanoogensis</name>
    <dbReference type="NCBI Taxonomy" id="66876"/>
    <lineage>
        <taxon>Bacteria</taxon>
        <taxon>Bacillati</taxon>
        <taxon>Actinomycetota</taxon>
        <taxon>Actinomycetes</taxon>
        <taxon>Kitasatosporales</taxon>
        <taxon>Streptomycetaceae</taxon>
        <taxon>Streptomyces</taxon>
    </lineage>
</organism>
<dbReference type="PATRIC" id="fig|66876.3.peg.2429"/>
<dbReference type="Proteomes" id="UP000037982">
    <property type="component" value="Unassembled WGS sequence"/>
</dbReference>
<feature type="non-terminal residue" evidence="1">
    <location>
        <position position="1"/>
    </location>
</feature>
<protein>
    <submittedName>
        <fullName evidence="1">Uncharacterized protein</fullName>
    </submittedName>
</protein>
<gene>
    <name evidence="1" type="ORF">ADL29_11130</name>
</gene>
<dbReference type="EMBL" id="LGKG01000082">
    <property type="protein sequence ID" value="KPC64591.1"/>
    <property type="molecule type" value="Genomic_DNA"/>
</dbReference>
<sequence length="106" mass="11821">RRDPESGGLVEQDKYLGVNVTTFFDALIRASAVGLDDDDWRVLLGDSEAERARLTAEGREDEIEEGKLTDRQYDRLADAAWGLNREDLDIPFSPDASRILRVSAPA</sequence>
<dbReference type="RefSeq" id="WP_157878452.1">
    <property type="nucleotide sequence ID" value="NZ_LGKG01000082.1"/>
</dbReference>
<comment type="caution">
    <text evidence="1">The sequence shown here is derived from an EMBL/GenBank/DDBJ whole genome shotgun (WGS) entry which is preliminary data.</text>
</comment>
<accession>A0A0N0H1K9</accession>
<evidence type="ECO:0000313" key="1">
    <source>
        <dbReference type="EMBL" id="KPC64591.1"/>
    </source>
</evidence>
<dbReference type="AlphaFoldDB" id="A0A0N0H1K9"/>